<reference evidence="2 3" key="1">
    <citation type="submission" date="2024-07" db="EMBL/GenBank/DDBJ databases">
        <title>Section-level genome sequencing and comparative genomics of Aspergillus sections Usti and Cavernicolus.</title>
        <authorList>
            <consortium name="Lawrence Berkeley National Laboratory"/>
            <person name="Nybo J.L."/>
            <person name="Vesth T.C."/>
            <person name="Theobald S."/>
            <person name="Frisvad J.C."/>
            <person name="Larsen T.O."/>
            <person name="Kjaerboelling I."/>
            <person name="Rothschild-Mancinelli K."/>
            <person name="Lyhne E.K."/>
            <person name="Kogle M.E."/>
            <person name="Barry K."/>
            <person name="Clum A."/>
            <person name="Na H."/>
            <person name="Ledsgaard L."/>
            <person name="Lin J."/>
            <person name="Lipzen A."/>
            <person name="Kuo A."/>
            <person name="Riley R."/>
            <person name="Mondo S."/>
            <person name="LaButti K."/>
            <person name="Haridas S."/>
            <person name="Pangalinan J."/>
            <person name="Salamov A.A."/>
            <person name="Simmons B.A."/>
            <person name="Magnuson J.K."/>
            <person name="Chen J."/>
            <person name="Drula E."/>
            <person name="Henrissat B."/>
            <person name="Wiebenga A."/>
            <person name="Lubbers R.J."/>
            <person name="Gomes A.C."/>
            <person name="Makela M.R."/>
            <person name="Stajich J."/>
            <person name="Grigoriev I.V."/>
            <person name="Mortensen U.H."/>
            <person name="De vries R.P."/>
            <person name="Baker S.E."/>
            <person name="Andersen M.R."/>
        </authorList>
    </citation>
    <scope>NUCLEOTIDE SEQUENCE [LARGE SCALE GENOMIC DNA]</scope>
    <source>
        <strain evidence="2 3">CBS 600.67</strain>
    </source>
</reference>
<accession>A0ABR4HKX4</accession>
<dbReference type="Proteomes" id="UP001610335">
    <property type="component" value="Unassembled WGS sequence"/>
</dbReference>
<name>A0ABR4HKX4_9EURO</name>
<sequence>MPLLRKNTLPSSEPKPRSLRTYLTQKIRSAVPNRDPSTNSNLNSKLNSRQRSLAPEPDSTPLSYSHPTTRTPTKREPQPQPQHPRNRDDAIINSPTTITNHFNTQANPALRTPEPENQSTTTTLTTTIISSTESTLPSYDDVSGAVIVDAYGNPHFLTPQEERERQDTLQRAVHERMLGLPRRTEFSWEASGGPVLPRYEAGAQGAVSGVGIGGGCGVNRGKGPGDGASGGKGGFTP</sequence>
<evidence type="ECO:0000313" key="2">
    <source>
        <dbReference type="EMBL" id="KAL2815397.1"/>
    </source>
</evidence>
<feature type="compositionally biased region" description="Low complexity" evidence="1">
    <location>
        <begin position="39"/>
        <end position="53"/>
    </location>
</feature>
<feature type="region of interest" description="Disordered" evidence="1">
    <location>
        <begin position="213"/>
        <end position="237"/>
    </location>
</feature>
<evidence type="ECO:0000313" key="3">
    <source>
        <dbReference type="Proteomes" id="UP001610335"/>
    </source>
</evidence>
<organism evidence="2 3">
    <name type="scientific">Aspergillus cavernicola</name>
    <dbReference type="NCBI Taxonomy" id="176166"/>
    <lineage>
        <taxon>Eukaryota</taxon>
        <taxon>Fungi</taxon>
        <taxon>Dikarya</taxon>
        <taxon>Ascomycota</taxon>
        <taxon>Pezizomycotina</taxon>
        <taxon>Eurotiomycetes</taxon>
        <taxon>Eurotiomycetidae</taxon>
        <taxon>Eurotiales</taxon>
        <taxon>Aspergillaceae</taxon>
        <taxon>Aspergillus</taxon>
        <taxon>Aspergillus subgen. Nidulantes</taxon>
    </lineage>
</organism>
<gene>
    <name evidence="2" type="ORF">BDW59DRAFT_166802</name>
</gene>
<proteinExistence type="predicted"/>
<dbReference type="EMBL" id="JBFXLS010000113">
    <property type="protein sequence ID" value="KAL2815397.1"/>
    <property type="molecule type" value="Genomic_DNA"/>
</dbReference>
<comment type="caution">
    <text evidence="2">The sequence shown here is derived from an EMBL/GenBank/DDBJ whole genome shotgun (WGS) entry which is preliminary data.</text>
</comment>
<feature type="region of interest" description="Disordered" evidence="1">
    <location>
        <begin position="1"/>
        <end position="120"/>
    </location>
</feature>
<evidence type="ECO:0000256" key="1">
    <source>
        <dbReference type="SAM" id="MobiDB-lite"/>
    </source>
</evidence>
<keyword evidence="3" id="KW-1185">Reference proteome</keyword>
<feature type="compositionally biased region" description="Polar residues" evidence="1">
    <location>
        <begin position="93"/>
        <end position="107"/>
    </location>
</feature>
<protein>
    <submittedName>
        <fullName evidence="2">Uncharacterized protein</fullName>
    </submittedName>
</protein>
<feature type="compositionally biased region" description="Polar residues" evidence="1">
    <location>
        <begin position="60"/>
        <end position="71"/>
    </location>
</feature>